<dbReference type="AlphaFoldDB" id="A0A095ZDP2"/>
<protein>
    <recommendedName>
        <fullName evidence="3">DUF3316 domain-containing protein</fullName>
    </recommendedName>
</protein>
<dbReference type="Proteomes" id="UP000029556">
    <property type="component" value="Unassembled WGS sequence"/>
</dbReference>
<dbReference type="Pfam" id="PF11777">
    <property type="entry name" value="DUF3316"/>
    <property type="match status" value="1"/>
</dbReference>
<dbReference type="EMBL" id="JRNN01000097">
    <property type="protein sequence ID" value="KGF32850.1"/>
    <property type="molecule type" value="Genomic_DNA"/>
</dbReference>
<dbReference type="OrthoDB" id="1012285at2"/>
<evidence type="ECO:0000313" key="2">
    <source>
        <dbReference type="Proteomes" id="UP000029556"/>
    </source>
</evidence>
<evidence type="ECO:0000313" key="1">
    <source>
        <dbReference type="EMBL" id="KGF32850.1"/>
    </source>
</evidence>
<sequence length="260" mass="29960">MLCWSMGMEAQTGATPLDKTTTNVKMIGWGYVDMLDTYLSPERYKGWQVNYLSHTTHEREDRCISTLSVHKGSFAHADNRAGNANEMQAMYHFAYAWHYNWHFLNRRLNIKAGGMLNTHLGMLYNARNSNNPMQAKVGLNVAPSVMASYRFSIKNKPLTVRYEADAPLLGMMFSPNYGQSYYEIFSEGNYDHNVVVTHPINALSLRQMLTLDFSLYKTTFRIGYLGDYQQAHVNHLRYHTYSHVLVLGLVKKFSLNHLRP</sequence>
<comment type="caution">
    <text evidence="1">The sequence shown here is derived from an EMBL/GenBank/DDBJ whole genome shotgun (WGS) entry which is preliminary data.</text>
</comment>
<reference evidence="1 2" key="1">
    <citation type="submission" date="2014-07" db="EMBL/GenBank/DDBJ databases">
        <authorList>
            <person name="McCorrison J."/>
            <person name="Sanka R."/>
            <person name="Torralba M."/>
            <person name="Gillis M."/>
            <person name="Haft D.H."/>
            <person name="Methe B."/>
            <person name="Sutton G."/>
            <person name="Nelson K.E."/>
        </authorList>
    </citation>
    <scope>NUCLEOTIDE SEQUENCE [LARGE SCALE GENOMIC DNA]</scope>
    <source>
        <strain evidence="1 2">DNF00853</strain>
    </source>
</reference>
<gene>
    <name evidence="1" type="ORF">HMPREF2137_12630</name>
</gene>
<evidence type="ECO:0008006" key="3">
    <source>
        <dbReference type="Google" id="ProtNLM"/>
    </source>
</evidence>
<proteinExistence type="predicted"/>
<accession>A0A095ZDP2</accession>
<dbReference type="InterPro" id="IPR016879">
    <property type="entry name" value="UCP028299"/>
</dbReference>
<name>A0A095ZDP2_9BACT</name>
<organism evidence="1 2">
    <name type="scientific">Hoylesella buccalis DNF00853</name>
    <dbReference type="NCBI Taxonomy" id="1401074"/>
    <lineage>
        <taxon>Bacteria</taxon>
        <taxon>Pseudomonadati</taxon>
        <taxon>Bacteroidota</taxon>
        <taxon>Bacteroidia</taxon>
        <taxon>Bacteroidales</taxon>
        <taxon>Prevotellaceae</taxon>
        <taxon>Hoylesella</taxon>
    </lineage>
</organism>